<evidence type="ECO:0000313" key="2">
    <source>
        <dbReference type="EMBL" id="KGT94776.1"/>
    </source>
</evidence>
<keyword evidence="3" id="KW-1185">Reference proteome</keyword>
<comment type="caution">
    <text evidence="2">The sequence shown here is derived from an EMBL/GenBank/DDBJ whole genome shotgun (WGS) entry which is preliminary data.</text>
</comment>
<evidence type="ECO:0000256" key="1">
    <source>
        <dbReference type="ARBA" id="ARBA00008618"/>
    </source>
</evidence>
<protein>
    <submittedName>
        <fullName evidence="2">Antirestriction protein</fullName>
    </submittedName>
</protein>
<dbReference type="InterPro" id="IPR004914">
    <property type="entry name" value="Antirestrict"/>
</dbReference>
<proteinExistence type="inferred from homology"/>
<name>A0A0A3ZAW0_9GAMM</name>
<dbReference type="RefSeq" id="WP_034890212.1">
    <property type="nucleotide sequence ID" value="NZ_JRUQ01000026.1"/>
</dbReference>
<gene>
    <name evidence="2" type="ORF">NG99_07310</name>
</gene>
<evidence type="ECO:0000313" key="3">
    <source>
        <dbReference type="Proteomes" id="UP000030351"/>
    </source>
</evidence>
<dbReference type="EMBL" id="JRUQ01000026">
    <property type="protein sequence ID" value="KGT94776.1"/>
    <property type="molecule type" value="Genomic_DNA"/>
</dbReference>
<dbReference type="Gene3D" id="3.30.70.3580">
    <property type="entry name" value="Antirestriction protein"/>
    <property type="match status" value="1"/>
</dbReference>
<comment type="similarity">
    <text evidence="1">Belongs to the antirestriction protein family.</text>
</comment>
<dbReference type="Pfam" id="PF03230">
    <property type="entry name" value="Antirestrict"/>
    <property type="match status" value="1"/>
</dbReference>
<sequence length="143" mass="16040">MQTTTVHPDAYEVSPAERPRFLPRLFSTDYLRAEISAYVYAGKYLTDYSGGEWAFMRLAGTGGYMVPPAGTWRFENPDNGAVADVSADAAGIIITALVLNHRSHLYARHDQEALCAHFTLRWRQLMDFAETHPEATAIFRALD</sequence>
<dbReference type="OrthoDB" id="1164967at2"/>
<accession>A0A0A3ZAW0</accession>
<dbReference type="InterPro" id="IPR042297">
    <property type="entry name" value="Antirestriction_sf"/>
</dbReference>
<dbReference type="Proteomes" id="UP000030351">
    <property type="component" value="Unassembled WGS sequence"/>
</dbReference>
<organism evidence="2 3">
    <name type="scientific">Erwinia typographi</name>
    <dbReference type="NCBI Taxonomy" id="371042"/>
    <lineage>
        <taxon>Bacteria</taxon>
        <taxon>Pseudomonadati</taxon>
        <taxon>Pseudomonadota</taxon>
        <taxon>Gammaproteobacteria</taxon>
        <taxon>Enterobacterales</taxon>
        <taxon>Erwiniaceae</taxon>
        <taxon>Erwinia</taxon>
    </lineage>
</organism>
<reference evidence="2 3" key="1">
    <citation type="submission" date="2014-10" db="EMBL/GenBank/DDBJ databases">
        <title>Genome sequence of Erwinia typographi M043b.</title>
        <authorList>
            <person name="Chan K.-G."/>
            <person name="Tan W.-S."/>
        </authorList>
    </citation>
    <scope>NUCLEOTIDE SEQUENCE [LARGE SCALE GENOMIC DNA]</scope>
    <source>
        <strain evidence="2 3">M043b</strain>
    </source>
</reference>
<dbReference type="eggNOG" id="ENOG5032WE3">
    <property type="taxonomic scope" value="Bacteria"/>
</dbReference>
<dbReference type="AlphaFoldDB" id="A0A0A3ZAW0"/>